<dbReference type="AlphaFoldDB" id="A0A0F6Z7R6"/>
<sequence length="137" mass="15833">MDNPVNILNEQEALERLQSVSLGRVVVRRSDEMDIFPVNFIVDKGVIYIRTAEGNKLFSMNLNHDVLFEADEVKDGKAWSVVVRATAEIVRKLDEIAYADTFELKPWIPTLKYNYVRIVPNEITGREFTLGEEPERY</sequence>
<dbReference type="PATRIC" id="fig|92706.3.peg.2671"/>
<reference evidence="1 2" key="1">
    <citation type="submission" date="2015-04" db="EMBL/GenBank/DDBJ databases">
        <title>Complete Genome Sequence of Brevibacterium flavum ATCC 15168.</title>
        <authorList>
            <person name="Ahn J."/>
            <person name="Park G."/>
            <person name="Jeon W."/>
            <person name="Jang Y."/>
            <person name="Jang M."/>
            <person name="Lee H."/>
            <person name="Lee H."/>
        </authorList>
    </citation>
    <scope>NUCLEOTIDE SEQUENCE [LARGE SCALE GENOMIC DNA]</scope>
    <source>
        <strain evidence="1 2">ATCC 15168</strain>
    </source>
</reference>
<keyword evidence="2" id="KW-1185">Reference proteome</keyword>
<dbReference type="RefSeq" id="WP_003860272.1">
    <property type="nucleotide sequence ID" value="NZ_CP011309.1"/>
</dbReference>
<proteinExistence type="predicted"/>
<dbReference type="Pfam" id="PF12900">
    <property type="entry name" value="Pyridox_ox_2"/>
    <property type="match status" value="1"/>
</dbReference>
<evidence type="ECO:0000313" key="2">
    <source>
        <dbReference type="Proteomes" id="UP000034037"/>
    </source>
</evidence>
<protein>
    <submittedName>
        <fullName evidence="1">Pyridoxamine 5-phosphate oxidase</fullName>
    </submittedName>
</protein>
<dbReference type="HOGENOM" id="CLU_127487_0_1_11"/>
<organism evidence="1 2">
    <name type="scientific">[Brevibacterium] flavum</name>
    <dbReference type="NCBI Taxonomy" id="92706"/>
    <lineage>
        <taxon>Bacteria</taxon>
        <taxon>Bacillati</taxon>
        <taxon>Actinomycetota</taxon>
        <taxon>Actinomycetes</taxon>
        <taxon>Mycobacteriales</taxon>
        <taxon>Corynebacteriaceae</taxon>
        <taxon>Corynebacterium</taxon>
    </lineage>
</organism>
<dbReference type="Proteomes" id="UP000034037">
    <property type="component" value="Chromosome"/>
</dbReference>
<dbReference type="Gene3D" id="2.30.110.10">
    <property type="entry name" value="Electron Transport, Fmn-binding Protein, Chain A"/>
    <property type="match status" value="1"/>
</dbReference>
<dbReference type="InterPro" id="IPR024747">
    <property type="entry name" value="Pyridox_Oxase-rel"/>
</dbReference>
<dbReference type="SUPFAM" id="SSF50475">
    <property type="entry name" value="FMN-binding split barrel"/>
    <property type="match status" value="1"/>
</dbReference>
<name>A0A0F6Z7R6_9CORY</name>
<evidence type="ECO:0000313" key="1">
    <source>
        <dbReference type="EMBL" id="AKF28333.1"/>
    </source>
</evidence>
<dbReference type="EMBL" id="CP011309">
    <property type="protein sequence ID" value="AKF28333.1"/>
    <property type="molecule type" value="Genomic_DNA"/>
</dbReference>
<dbReference type="InterPro" id="IPR012349">
    <property type="entry name" value="Split_barrel_FMN-bd"/>
</dbReference>
<gene>
    <name evidence="1" type="ORF">YH66_12730</name>
</gene>
<accession>A0A0F6Z7R6</accession>